<dbReference type="AlphaFoldDB" id="A0A9N7VLM1"/>
<protein>
    <submittedName>
        <fullName evidence="1">Uncharacterized protein</fullName>
    </submittedName>
</protein>
<proteinExistence type="predicted"/>
<evidence type="ECO:0000313" key="2">
    <source>
        <dbReference type="Proteomes" id="UP001153269"/>
    </source>
</evidence>
<sequence>MATVRLNLCPGLDAGIKETSLLHTAAAKQDHNMGLSLLQQQALYYYSHAWLTPGPPAGGSTDGSSTRERHGTATALVQVLEGGCCGICLPPSTENIPALLHLTLKKCNIPG</sequence>
<name>A0A9N7VLM1_PLEPL</name>
<comment type="caution">
    <text evidence="1">The sequence shown here is derived from an EMBL/GenBank/DDBJ whole genome shotgun (WGS) entry which is preliminary data.</text>
</comment>
<dbReference type="Proteomes" id="UP001153269">
    <property type="component" value="Unassembled WGS sequence"/>
</dbReference>
<reference evidence="1" key="1">
    <citation type="submission" date="2020-03" db="EMBL/GenBank/DDBJ databases">
        <authorList>
            <person name="Weist P."/>
        </authorList>
    </citation>
    <scope>NUCLEOTIDE SEQUENCE</scope>
</reference>
<dbReference type="EMBL" id="CADEAL010004054">
    <property type="protein sequence ID" value="CAB1450430.1"/>
    <property type="molecule type" value="Genomic_DNA"/>
</dbReference>
<accession>A0A9N7VLM1</accession>
<gene>
    <name evidence="1" type="ORF">PLEPLA_LOCUS38119</name>
</gene>
<keyword evidence="2" id="KW-1185">Reference proteome</keyword>
<organism evidence="1 2">
    <name type="scientific">Pleuronectes platessa</name>
    <name type="common">European plaice</name>
    <dbReference type="NCBI Taxonomy" id="8262"/>
    <lineage>
        <taxon>Eukaryota</taxon>
        <taxon>Metazoa</taxon>
        <taxon>Chordata</taxon>
        <taxon>Craniata</taxon>
        <taxon>Vertebrata</taxon>
        <taxon>Euteleostomi</taxon>
        <taxon>Actinopterygii</taxon>
        <taxon>Neopterygii</taxon>
        <taxon>Teleostei</taxon>
        <taxon>Neoteleostei</taxon>
        <taxon>Acanthomorphata</taxon>
        <taxon>Carangaria</taxon>
        <taxon>Pleuronectiformes</taxon>
        <taxon>Pleuronectoidei</taxon>
        <taxon>Pleuronectidae</taxon>
        <taxon>Pleuronectes</taxon>
    </lineage>
</organism>
<evidence type="ECO:0000313" key="1">
    <source>
        <dbReference type="EMBL" id="CAB1450430.1"/>
    </source>
</evidence>